<sequence>MTITRFLRALLLGTLLLAAPVHSHAQTAAPAGPFAGLVAQKTARLTVYATPGHEARARQMAELCTRAIGYLQQPALLGFVPRVTLLVLGPADWKKYARIQAYGMPHTAGDTILVVAAEDNAMWRGSVPPAKQLSPAQARQVQQVYRTADGSVSMMNFFDLTAVHELGHAFYRQARLGRPRYWLEELFANVLLHTFVATQEPALLPALELFPQVVVDGTDPKTLGYTSLADFEQQYESMPSTKPLNYGWYQCRLHRAAARIYGQQGATALPALWRALRQNTVTYDDAQLAAFLQTQVGAEVARVQTGW</sequence>
<proteinExistence type="predicted"/>
<feature type="chain" id="PRO_5018659829" evidence="1">
    <location>
        <begin position="26"/>
        <end position="307"/>
    </location>
</feature>
<name>A0A3S0QEZ3_9BACT</name>
<feature type="signal peptide" evidence="1">
    <location>
        <begin position="1"/>
        <end position="25"/>
    </location>
</feature>
<keyword evidence="1" id="KW-0732">Signal</keyword>
<dbReference type="EMBL" id="RXOF01000017">
    <property type="protein sequence ID" value="RTQ45986.1"/>
    <property type="molecule type" value="Genomic_DNA"/>
</dbReference>
<evidence type="ECO:0000313" key="2">
    <source>
        <dbReference type="EMBL" id="RTQ45986.1"/>
    </source>
</evidence>
<dbReference type="OrthoDB" id="834090at2"/>
<dbReference type="AlphaFoldDB" id="A0A3S0QEZ3"/>
<accession>A0A3S0QEZ3</accession>
<dbReference type="PROSITE" id="PS00430">
    <property type="entry name" value="TONB_DEPENDENT_REC_1"/>
    <property type="match status" value="1"/>
</dbReference>
<dbReference type="RefSeq" id="WP_126695522.1">
    <property type="nucleotide sequence ID" value="NZ_RXOF01000017.1"/>
</dbReference>
<protein>
    <submittedName>
        <fullName evidence="2">Uncharacterized protein</fullName>
    </submittedName>
</protein>
<evidence type="ECO:0000256" key="1">
    <source>
        <dbReference type="SAM" id="SignalP"/>
    </source>
</evidence>
<organism evidence="2 3">
    <name type="scientific">Hymenobacter gummosus</name>
    <dbReference type="NCBI Taxonomy" id="1776032"/>
    <lineage>
        <taxon>Bacteria</taxon>
        <taxon>Pseudomonadati</taxon>
        <taxon>Bacteroidota</taxon>
        <taxon>Cytophagia</taxon>
        <taxon>Cytophagales</taxon>
        <taxon>Hymenobacteraceae</taxon>
        <taxon>Hymenobacter</taxon>
    </lineage>
</organism>
<gene>
    <name evidence="2" type="ORF">EJV47_22775</name>
</gene>
<reference evidence="2 3" key="1">
    <citation type="submission" date="2018-12" db="EMBL/GenBank/DDBJ databases">
        <title>Hymenobacter gummosus sp. nov., isolated from a spring.</title>
        <authorList>
            <person name="Nie L."/>
        </authorList>
    </citation>
    <scope>NUCLEOTIDE SEQUENCE [LARGE SCALE GENOMIC DNA]</scope>
    <source>
        <strain evidence="2 3">KCTC 52166</strain>
    </source>
</reference>
<evidence type="ECO:0000313" key="3">
    <source>
        <dbReference type="Proteomes" id="UP000282184"/>
    </source>
</evidence>
<dbReference type="Proteomes" id="UP000282184">
    <property type="component" value="Unassembled WGS sequence"/>
</dbReference>
<comment type="caution">
    <text evidence="2">The sequence shown here is derived from an EMBL/GenBank/DDBJ whole genome shotgun (WGS) entry which is preliminary data.</text>
</comment>
<keyword evidence="3" id="KW-1185">Reference proteome</keyword>
<dbReference type="InterPro" id="IPR010916">
    <property type="entry name" value="TonB_box_CS"/>
</dbReference>